<dbReference type="AlphaFoldDB" id="A0A3E0DP19"/>
<protein>
    <submittedName>
        <fullName evidence="1">Uncharacterized protein DUF4249</fullName>
    </submittedName>
</protein>
<sequence length="311" mass="34776">MVKVRIGFSRLGTYGSIFEALVCSVAGATVVVRDNTGSVAIFDEDLNMHGTYIFLKAYSGVVGRSYTLLIELPDGKIYSSLPEVINKPIEISKIPYKSETIAVEGETNLDSGVGDFVELTDPADENNYYFCRNNLSTYILEARPDLYYNRTIMMVEPEGCCDRCYRTKTTGNTSYFLTNDDNSDGLKTTIMAAFIPDNKLRFLNTYRLDLNQLSISADADRFLRLVKQQSEISGSVFDPPPANIRGNIVSLDNADEVVLGYFIVAGETQRRTYIFGADLEFRQPVSLIADDYRLVDNASVRLPSDWNPVKD</sequence>
<gene>
    <name evidence="1" type="ORF">C8N25_11446</name>
</gene>
<dbReference type="Proteomes" id="UP000256405">
    <property type="component" value="Unassembled WGS sequence"/>
</dbReference>
<dbReference type="InterPro" id="IPR025345">
    <property type="entry name" value="DUF4249"/>
</dbReference>
<dbReference type="RefSeq" id="WP_240510897.1">
    <property type="nucleotide sequence ID" value="NZ_MSSW01000027.1"/>
</dbReference>
<evidence type="ECO:0000313" key="1">
    <source>
        <dbReference type="EMBL" id="REG84697.1"/>
    </source>
</evidence>
<proteinExistence type="predicted"/>
<reference evidence="1 2" key="1">
    <citation type="submission" date="2018-08" db="EMBL/GenBank/DDBJ databases">
        <title>Genomic Encyclopedia of Archaeal and Bacterial Type Strains, Phase II (KMG-II): from individual species to whole genera.</title>
        <authorList>
            <person name="Goeker M."/>
        </authorList>
    </citation>
    <scope>NUCLEOTIDE SEQUENCE [LARGE SCALE GENOMIC DNA]</scope>
    <source>
        <strain evidence="1 2">DSM 15986</strain>
    </source>
</reference>
<comment type="caution">
    <text evidence="1">The sequence shown here is derived from an EMBL/GenBank/DDBJ whole genome shotgun (WGS) entry which is preliminary data.</text>
</comment>
<organism evidence="1 2">
    <name type="scientific">Algoriphagus antarcticus</name>
    <dbReference type="NCBI Taxonomy" id="238540"/>
    <lineage>
        <taxon>Bacteria</taxon>
        <taxon>Pseudomonadati</taxon>
        <taxon>Bacteroidota</taxon>
        <taxon>Cytophagia</taxon>
        <taxon>Cytophagales</taxon>
        <taxon>Cyclobacteriaceae</taxon>
        <taxon>Algoriphagus</taxon>
    </lineage>
</organism>
<accession>A0A3E0DP19</accession>
<evidence type="ECO:0000313" key="2">
    <source>
        <dbReference type="Proteomes" id="UP000256405"/>
    </source>
</evidence>
<keyword evidence="2" id="KW-1185">Reference proteome</keyword>
<dbReference type="Pfam" id="PF14054">
    <property type="entry name" value="DUF4249"/>
    <property type="match status" value="1"/>
</dbReference>
<name>A0A3E0DP19_9BACT</name>
<dbReference type="EMBL" id="QUNF01000014">
    <property type="protein sequence ID" value="REG84697.1"/>
    <property type="molecule type" value="Genomic_DNA"/>
</dbReference>